<feature type="domain" description="Glycosyltransferase 2-like" evidence="18">
    <location>
        <begin position="201"/>
        <end position="388"/>
    </location>
</feature>
<evidence type="ECO:0000256" key="17">
    <source>
        <dbReference type="SAM" id="MobiDB-lite"/>
    </source>
</evidence>
<dbReference type="InterPro" id="IPR001173">
    <property type="entry name" value="Glyco_trans_2-like"/>
</dbReference>
<dbReference type="GO" id="GO:0030246">
    <property type="term" value="F:carbohydrate binding"/>
    <property type="evidence" value="ECO:0007669"/>
    <property type="project" value="UniProtKB-KW"/>
</dbReference>
<evidence type="ECO:0000256" key="1">
    <source>
        <dbReference type="ARBA" id="ARBA00001936"/>
    </source>
</evidence>
<evidence type="ECO:0000256" key="2">
    <source>
        <dbReference type="ARBA" id="ARBA00004323"/>
    </source>
</evidence>
<protein>
    <recommendedName>
        <fullName evidence="16">Polypeptide N-acetylgalactosaminyltransferase</fullName>
        <ecNumber evidence="16">2.4.1.-</ecNumber>
    </recommendedName>
    <alternativeName>
        <fullName evidence="16">Protein-UDP acetylgalactosaminyltransferase</fullName>
    </alternativeName>
</protein>
<comment type="pathway">
    <text evidence="3 16">Protein modification; protein glycosylation.</text>
</comment>
<evidence type="ECO:0000256" key="16">
    <source>
        <dbReference type="RuleBase" id="RU361242"/>
    </source>
</evidence>
<keyword evidence="10" id="KW-0735">Signal-anchor</keyword>
<dbReference type="SUPFAM" id="SSF50370">
    <property type="entry name" value="Ricin B-like lectins"/>
    <property type="match status" value="1"/>
</dbReference>
<dbReference type="PANTHER" id="PTHR11675:SF133">
    <property type="entry name" value="GLYCOSYLTRANSFERASE 2-LIKE DOMAIN-CONTAINING PROTEIN"/>
    <property type="match status" value="1"/>
</dbReference>
<feature type="region of interest" description="Disordered" evidence="17">
    <location>
        <begin position="1"/>
        <end position="20"/>
    </location>
</feature>
<dbReference type="Gene3D" id="3.90.550.10">
    <property type="entry name" value="Spore Coat Polysaccharide Biosynthesis Protein SpsA, Chain A"/>
    <property type="match status" value="1"/>
</dbReference>
<dbReference type="AlphaFoldDB" id="A0A2G8KIQ2"/>
<keyword evidence="8" id="KW-0479">Metal-binding</keyword>
<evidence type="ECO:0000313" key="19">
    <source>
        <dbReference type="EMBL" id="PIK47872.1"/>
    </source>
</evidence>
<dbReference type="InterPro" id="IPR029044">
    <property type="entry name" value="Nucleotide-diphossugar_trans"/>
</dbReference>
<dbReference type="Proteomes" id="UP000230750">
    <property type="component" value="Unassembled WGS sequence"/>
</dbReference>
<evidence type="ECO:0000256" key="8">
    <source>
        <dbReference type="ARBA" id="ARBA00022723"/>
    </source>
</evidence>
<accession>A0A2G8KIQ2</accession>
<keyword evidence="6 16" id="KW-0808">Transferase</keyword>
<dbReference type="Gene3D" id="2.80.10.50">
    <property type="match status" value="1"/>
</dbReference>
<dbReference type="STRING" id="307972.A0A2G8KIQ2"/>
<reference evidence="19 20" key="1">
    <citation type="journal article" date="2017" name="PLoS Biol.">
        <title>The sea cucumber genome provides insights into morphological evolution and visceral regeneration.</title>
        <authorList>
            <person name="Zhang X."/>
            <person name="Sun L."/>
            <person name="Yuan J."/>
            <person name="Sun Y."/>
            <person name="Gao Y."/>
            <person name="Zhang L."/>
            <person name="Li S."/>
            <person name="Dai H."/>
            <person name="Hamel J.F."/>
            <person name="Liu C."/>
            <person name="Yu Y."/>
            <person name="Liu S."/>
            <person name="Lin W."/>
            <person name="Guo K."/>
            <person name="Jin S."/>
            <person name="Xu P."/>
            <person name="Storey K.B."/>
            <person name="Huan P."/>
            <person name="Zhang T."/>
            <person name="Zhou Y."/>
            <person name="Zhang J."/>
            <person name="Lin C."/>
            <person name="Li X."/>
            <person name="Xing L."/>
            <person name="Huo D."/>
            <person name="Sun M."/>
            <person name="Wang L."/>
            <person name="Mercier A."/>
            <person name="Li F."/>
            <person name="Yang H."/>
            <person name="Xiang J."/>
        </authorList>
    </citation>
    <scope>NUCLEOTIDE SEQUENCE [LARGE SCALE GENOMIC DNA]</scope>
    <source>
        <strain evidence="19">Shaxun</strain>
        <tissue evidence="19">Muscle</tissue>
    </source>
</reference>
<dbReference type="OrthoDB" id="5988548at2759"/>
<evidence type="ECO:0000256" key="13">
    <source>
        <dbReference type="ARBA" id="ARBA00023136"/>
    </source>
</evidence>
<comment type="cofactor">
    <cofactor evidence="1 16">
        <name>Mn(2+)</name>
        <dbReference type="ChEBI" id="CHEBI:29035"/>
    </cofactor>
</comment>
<proteinExistence type="inferred from homology"/>
<keyword evidence="13" id="KW-0472">Membrane</keyword>
<keyword evidence="7" id="KW-0812">Transmembrane</keyword>
<evidence type="ECO:0000256" key="4">
    <source>
        <dbReference type="ARBA" id="ARBA00005680"/>
    </source>
</evidence>
<gene>
    <name evidence="19" type="ORF">BSL78_15247</name>
</gene>
<dbReference type="GO" id="GO:0004653">
    <property type="term" value="F:polypeptide N-acetylgalactosaminyltransferase activity"/>
    <property type="evidence" value="ECO:0007669"/>
    <property type="project" value="TreeGrafter"/>
</dbReference>
<dbReference type="GO" id="GO:0046872">
    <property type="term" value="F:metal ion binding"/>
    <property type="evidence" value="ECO:0007669"/>
    <property type="project" value="UniProtKB-KW"/>
</dbReference>
<dbReference type="FunFam" id="3.90.550.10:FF:000021">
    <property type="entry name" value="Polypeptide N-acetylgalactosaminyltransferase"/>
    <property type="match status" value="1"/>
</dbReference>
<keyword evidence="9 16" id="KW-0430">Lectin</keyword>
<keyword evidence="20" id="KW-1185">Reference proteome</keyword>
<evidence type="ECO:0000259" key="18">
    <source>
        <dbReference type="Pfam" id="PF00535"/>
    </source>
</evidence>
<evidence type="ECO:0000256" key="15">
    <source>
        <dbReference type="ARBA" id="ARBA00023211"/>
    </source>
</evidence>
<dbReference type="EC" id="2.4.1.-" evidence="16"/>
<evidence type="ECO:0000256" key="11">
    <source>
        <dbReference type="ARBA" id="ARBA00022989"/>
    </source>
</evidence>
<evidence type="ECO:0000256" key="5">
    <source>
        <dbReference type="ARBA" id="ARBA00022676"/>
    </source>
</evidence>
<evidence type="ECO:0000313" key="20">
    <source>
        <dbReference type="Proteomes" id="UP000230750"/>
    </source>
</evidence>
<comment type="caution">
    <text evidence="19">The sequence shown here is derived from an EMBL/GenBank/DDBJ whole genome shotgun (WGS) entry which is preliminary data.</text>
</comment>
<dbReference type="SUPFAM" id="SSF53448">
    <property type="entry name" value="Nucleotide-diphospho-sugar transferases"/>
    <property type="match status" value="1"/>
</dbReference>
<dbReference type="CDD" id="cd02510">
    <property type="entry name" value="pp-GalNAc-T"/>
    <property type="match status" value="1"/>
</dbReference>
<evidence type="ECO:0000256" key="9">
    <source>
        <dbReference type="ARBA" id="ARBA00022734"/>
    </source>
</evidence>
<comment type="similarity">
    <text evidence="4 16">Belongs to the glycosyltransferase 2 family. GalNAc-T subfamily.</text>
</comment>
<evidence type="ECO:0000256" key="6">
    <source>
        <dbReference type="ARBA" id="ARBA00022679"/>
    </source>
</evidence>
<evidence type="ECO:0000256" key="10">
    <source>
        <dbReference type="ARBA" id="ARBA00022968"/>
    </source>
</evidence>
<dbReference type="GO" id="GO:0000139">
    <property type="term" value="C:Golgi membrane"/>
    <property type="evidence" value="ECO:0007669"/>
    <property type="project" value="UniProtKB-SubCell"/>
</dbReference>
<name>A0A2G8KIQ2_STIJA</name>
<sequence>MPEQSYNKLSEMRRVNNSSEPRVKVDQFLVSGQREEEIRKSLKINSDDNLKRRLEGGSQRKLKVVDTRSNLQAEGLQQDQIFVQTNLSGMIIKNIPAVQSVPRAAVGKRVKEYEYARINQNTEQRKIKWKLSDINPVISAGEMGTGVQLSPGELKRSKEMFPLYQFDSVVSDKIALNRRLPDDRPPRCKSYRYHIDLPSTSIIIAFHNEAKSTFLRTIHSVVNRSPGHLITEIILVNDASNLGDWHRSPWLLNYLANFSVPIHLYHSPERIGVVGARMLGLSKVSNRSDVVTFLDSHCECTEGWLEPLLQRISKDRTRVVSPVVDAIDEHTFEYVGTVSWPHIGGFSWFPEFMWIRVPPEEKKRVYGDYSLPLRTPTISGGLFAIDKNFFRQLGFYDPGLKIWGGENLELSFKVWQCGGSLEIVPCSRVGHVFRSTTPYSFLGDPEHVFLHNNRRILETWAQGYSHVFYTLTPKYREVQYGSVEDRLNLKKSLKCKDFDWYLEHVYPGHILPQNYEHLGQIVNKRTGHCLDNSAAGESTKLGSRVTLSPCRRDNMNQNDHLLHARTKQCLTRSSGTMTPLTDEKQFVMIQNCSDTQEQTWIMQSISLTRNPG</sequence>
<keyword evidence="11" id="KW-1133">Transmembrane helix</keyword>
<dbReference type="PANTHER" id="PTHR11675">
    <property type="entry name" value="N-ACETYLGALACTOSAMINYLTRANSFERASE"/>
    <property type="match status" value="1"/>
</dbReference>
<keyword evidence="5 16" id="KW-0328">Glycosyltransferase</keyword>
<dbReference type="InterPro" id="IPR035992">
    <property type="entry name" value="Ricin_B-like_lectins"/>
</dbReference>
<dbReference type="InterPro" id="IPR045885">
    <property type="entry name" value="GalNAc-T"/>
</dbReference>
<keyword evidence="12 16" id="KW-0333">Golgi apparatus</keyword>
<dbReference type="EMBL" id="MRZV01000552">
    <property type="protein sequence ID" value="PIK47872.1"/>
    <property type="molecule type" value="Genomic_DNA"/>
</dbReference>
<dbReference type="PROSITE" id="PS50231">
    <property type="entry name" value="RICIN_B_LECTIN"/>
    <property type="match status" value="1"/>
</dbReference>
<organism evidence="19 20">
    <name type="scientific">Stichopus japonicus</name>
    <name type="common">Sea cucumber</name>
    <dbReference type="NCBI Taxonomy" id="307972"/>
    <lineage>
        <taxon>Eukaryota</taxon>
        <taxon>Metazoa</taxon>
        <taxon>Echinodermata</taxon>
        <taxon>Eleutherozoa</taxon>
        <taxon>Echinozoa</taxon>
        <taxon>Holothuroidea</taxon>
        <taxon>Aspidochirotacea</taxon>
        <taxon>Aspidochirotida</taxon>
        <taxon>Stichopodidae</taxon>
        <taxon>Apostichopus</taxon>
    </lineage>
</organism>
<evidence type="ECO:0000256" key="14">
    <source>
        <dbReference type="ARBA" id="ARBA00023157"/>
    </source>
</evidence>
<dbReference type="UniPathway" id="UPA00378"/>
<comment type="subcellular location">
    <subcellularLocation>
        <location evidence="2 16">Golgi apparatus membrane</location>
        <topology evidence="2 16">Single-pass type II membrane protein</topology>
    </subcellularLocation>
</comment>
<evidence type="ECO:0000256" key="7">
    <source>
        <dbReference type="ARBA" id="ARBA00022692"/>
    </source>
</evidence>
<keyword evidence="14 16" id="KW-1015">Disulfide bond</keyword>
<dbReference type="Pfam" id="PF00535">
    <property type="entry name" value="Glycos_transf_2"/>
    <property type="match status" value="1"/>
</dbReference>
<dbReference type="GO" id="GO:0006493">
    <property type="term" value="P:protein O-linked glycosylation"/>
    <property type="evidence" value="ECO:0007669"/>
    <property type="project" value="TreeGrafter"/>
</dbReference>
<evidence type="ECO:0000256" key="12">
    <source>
        <dbReference type="ARBA" id="ARBA00023034"/>
    </source>
</evidence>
<keyword evidence="15 16" id="KW-0464">Manganese</keyword>
<evidence type="ECO:0000256" key="3">
    <source>
        <dbReference type="ARBA" id="ARBA00004922"/>
    </source>
</evidence>